<proteinExistence type="predicted"/>
<evidence type="ECO:0000313" key="3">
    <source>
        <dbReference type="Proteomes" id="UP001153709"/>
    </source>
</evidence>
<feature type="region of interest" description="Disordered" evidence="1">
    <location>
        <begin position="166"/>
        <end position="288"/>
    </location>
</feature>
<dbReference type="Proteomes" id="UP001153709">
    <property type="component" value="Chromosome 8"/>
</dbReference>
<evidence type="ECO:0000256" key="1">
    <source>
        <dbReference type="SAM" id="MobiDB-lite"/>
    </source>
</evidence>
<feature type="region of interest" description="Disordered" evidence="1">
    <location>
        <begin position="411"/>
        <end position="430"/>
    </location>
</feature>
<dbReference type="Pfam" id="PF13913">
    <property type="entry name" value="zf-C2HC_2"/>
    <property type="match status" value="5"/>
</dbReference>
<evidence type="ECO:0008006" key="4">
    <source>
        <dbReference type="Google" id="ProtNLM"/>
    </source>
</evidence>
<evidence type="ECO:0000313" key="2">
    <source>
        <dbReference type="EMBL" id="CAH1285430.1"/>
    </source>
</evidence>
<protein>
    <recommendedName>
        <fullName evidence="4">Zinc finger protein 474</fullName>
    </recommendedName>
</protein>
<accession>A0A9P0E1H1</accession>
<organism evidence="2 3">
    <name type="scientific">Diabrotica balteata</name>
    <name type="common">Banded cucumber beetle</name>
    <dbReference type="NCBI Taxonomy" id="107213"/>
    <lineage>
        <taxon>Eukaryota</taxon>
        <taxon>Metazoa</taxon>
        <taxon>Ecdysozoa</taxon>
        <taxon>Arthropoda</taxon>
        <taxon>Hexapoda</taxon>
        <taxon>Insecta</taxon>
        <taxon>Pterygota</taxon>
        <taxon>Neoptera</taxon>
        <taxon>Endopterygota</taxon>
        <taxon>Coleoptera</taxon>
        <taxon>Polyphaga</taxon>
        <taxon>Cucujiformia</taxon>
        <taxon>Chrysomeloidea</taxon>
        <taxon>Chrysomelidae</taxon>
        <taxon>Galerucinae</taxon>
        <taxon>Diabroticina</taxon>
        <taxon>Diabroticites</taxon>
        <taxon>Diabrotica</taxon>
    </lineage>
</organism>
<dbReference type="Gene3D" id="3.30.160.60">
    <property type="entry name" value="Classic Zinc Finger"/>
    <property type="match status" value="3"/>
</dbReference>
<reference evidence="2" key="1">
    <citation type="submission" date="2022-01" db="EMBL/GenBank/DDBJ databases">
        <authorList>
            <person name="King R."/>
        </authorList>
    </citation>
    <scope>NUCLEOTIDE SEQUENCE</scope>
</reference>
<feature type="region of interest" description="Disordered" evidence="1">
    <location>
        <begin position="106"/>
        <end position="130"/>
    </location>
</feature>
<dbReference type="OrthoDB" id="265955at2759"/>
<dbReference type="AlphaFoldDB" id="A0A9P0E1H1"/>
<sequence length="628" mass="70232">MPHKPKSKPFLVLPLLESDLLERTSSNLLDMPTKNPGLHLFTKTFPSHKKRKDSDENKRPLTATLEKPTILDIRLIGKIDMSKIRKEFLNISNLCRLPILLKKSKNSKPHRPLSLPPPAIEKKKKAKDSDDLSILSMGEEEESTQSVRVTGRHASKLKSITGKRTVKTCDDNNNNSSKTIRIPRRCPAALPSDNKPIGSAASDTKSTKQLPQPCNSCGRSDQPERLHSHPVTPITANSPKLLVKATVQKPVPLKYKSSKSKKETSKKSPSPTRKSSIPSQNIVHSNPSSANMLAAKRLEIMKKMQEGSDSSRASSGKRTLTCYICGREYGTASLKLHEPKCLEKWERENSSLPEHLRRKVPIRPSGAVSTEEWNELAWEASQANLVPCPNCGRTFYPDRLVVHQRSCKQLPHSESKNSNQSLTNVVLPPNTVMPPNRPSSGLQGPPTAECSICGKKFGIHSLKVHEKKCYKQWVEGNHSSEKTPPPAKIKTSPGKKIEDTTNSTISTPAHDSPVSSRTSPLFPCYICNELFDVNSIYKHEPQCLKKWKAENDKLPKHKRKQQPLKPDIKFTPSGGVDYVGTFNRIWENHLAELVECPRCGRRFFPDRIEVHIKSCAGLKLQVKDTKKS</sequence>
<dbReference type="PANTHER" id="PTHR13555">
    <property type="entry name" value="C2H2 ZINC FINGER CGI-62-RELATED"/>
    <property type="match status" value="1"/>
</dbReference>
<feature type="compositionally biased region" description="Polar residues" evidence="1">
    <location>
        <begin position="500"/>
        <end position="514"/>
    </location>
</feature>
<feature type="compositionally biased region" description="Low complexity" evidence="1">
    <location>
        <begin position="267"/>
        <end position="279"/>
    </location>
</feature>
<feature type="compositionally biased region" description="Polar residues" evidence="1">
    <location>
        <begin position="201"/>
        <end position="219"/>
    </location>
</feature>
<name>A0A9P0E1H1_DIABA</name>
<dbReference type="EMBL" id="OU898283">
    <property type="protein sequence ID" value="CAH1285430.1"/>
    <property type="molecule type" value="Genomic_DNA"/>
</dbReference>
<gene>
    <name evidence="2" type="ORF">DIABBA_LOCUS12636</name>
</gene>
<dbReference type="InterPro" id="IPR026319">
    <property type="entry name" value="ZC2HC1A/B-like"/>
</dbReference>
<keyword evidence="3" id="KW-1185">Reference proteome</keyword>
<feature type="region of interest" description="Disordered" evidence="1">
    <location>
        <begin position="476"/>
        <end position="514"/>
    </location>
</feature>
<dbReference type="PANTHER" id="PTHR13555:SF68">
    <property type="entry name" value="ZINC FINGER PROTEIN 474"/>
    <property type="match status" value="1"/>
</dbReference>
<feature type="region of interest" description="Disordered" evidence="1">
    <location>
        <begin position="39"/>
        <end position="61"/>
    </location>
</feature>